<sequence length="331" mass="37659">MSVNGVDIDLEDFSSVNLNSHRFLLLGNGFSIGVDRGFSYGSLYTAAQAKGLLKQKEMELFSSFNTTDFEYLLRKLSQASTVNKILDIDHMTPQTKYNLIKNSLIGSVNHVHPQLATLNRDWLESASEFLAKMHSVFSLNYDLLIYWIAAYKNFDGFTDYFWAGKLNFDPTDTVLWYQGKTQLYYPHGALFIYEDNNGDIYKVRNSDKSVLERIGEYLADYSIPIFVSEGTSDEKLRKIKTNLYLSFAYKRIKECKNGLIVFGTSLSSQDAHIVKAISESAVDRIAFGIYVGSKDPFEVESEKARVKVLFKDKKITWTFFDSSTCPLAYPG</sequence>
<gene>
    <name evidence="1" type="ORF">ACFOSB_13355</name>
</gene>
<name>A0ABV7ZA01_9DEIO</name>
<dbReference type="EMBL" id="JBHRZG010000015">
    <property type="protein sequence ID" value="MFC3833849.1"/>
    <property type="molecule type" value="Genomic_DNA"/>
</dbReference>
<protein>
    <submittedName>
        <fullName evidence="1">DUF4917 family protein</fullName>
    </submittedName>
</protein>
<comment type="caution">
    <text evidence="1">The sequence shown here is derived from an EMBL/GenBank/DDBJ whole genome shotgun (WGS) entry which is preliminary data.</text>
</comment>
<evidence type="ECO:0000313" key="1">
    <source>
        <dbReference type="EMBL" id="MFC3833849.1"/>
    </source>
</evidence>
<dbReference type="Pfam" id="PF16263">
    <property type="entry name" value="DUF4917"/>
    <property type="match status" value="1"/>
</dbReference>
<dbReference type="InterPro" id="IPR032581">
    <property type="entry name" value="DUF4917"/>
</dbReference>
<organism evidence="1 2">
    <name type="scientific">Deinococcus rufus</name>
    <dbReference type="NCBI Taxonomy" id="2136097"/>
    <lineage>
        <taxon>Bacteria</taxon>
        <taxon>Thermotogati</taxon>
        <taxon>Deinococcota</taxon>
        <taxon>Deinococci</taxon>
        <taxon>Deinococcales</taxon>
        <taxon>Deinococcaceae</taxon>
        <taxon>Deinococcus</taxon>
    </lineage>
</organism>
<accession>A0ABV7ZA01</accession>
<dbReference type="Proteomes" id="UP001595803">
    <property type="component" value="Unassembled WGS sequence"/>
</dbReference>
<evidence type="ECO:0000313" key="2">
    <source>
        <dbReference type="Proteomes" id="UP001595803"/>
    </source>
</evidence>
<dbReference type="RefSeq" id="WP_322475030.1">
    <property type="nucleotide sequence ID" value="NZ_JBHRZG010000015.1"/>
</dbReference>
<proteinExistence type="predicted"/>
<keyword evidence="2" id="KW-1185">Reference proteome</keyword>
<reference evidence="2" key="1">
    <citation type="journal article" date="2019" name="Int. J. Syst. Evol. Microbiol.">
        <title>The Global Catalogue of Microorganisms (GCM) 10K type strain sequencing project: providing services to taxonomists for standard genome sequencing and annotation.</title>
        <authorList>
            <consortium name="The Broad Institute Genomics Platform"/>
            <consortium name="The Broad Institute Genome Sequencing Center for Infectious Disease"/>
            <person name="Wu L."/>
            <person name="Ma J."/>
        </authorList>
    </citation>
    <scope>NUCLEOTIDE SEQUENCE [LARGE SCALE GENOMIC DNA]</scope>
    <source>
        <strain evidence="2">CCTCC AB 2017081</strain>
    </source>
</reference>